<evidence type="ECO:0000313" key="3">
    <source>
        <dbReference type="Proteomes" id="UP000011761"/>
    </source>
</evidence>
<dbReference type="eggNOG" id="ENOG502SXKZ">
    <property type="taxonomic scope" value="Eukaryota"/>
</dbReference>
<dbReference type="GeneID" id="19116409"/>
<feature type="compositionally biased region" description="Polar residues" evidence="1">
    <location>
        <begin position="1"/>
        <end position="23"/>
    </location>
</feature>
<feature type="region of interest" description="Disordered" evidence="1">
    <location>
        <begin position="62"/>
        <end position="83"/>
    </location>
</feature>
<name>M2MK71_BAUPA</name>
<feature type="compositionally biased region" description="Basic and acidic residues" evidence="1">
    <location>
        <begin position="62"/>
        <end position="78"/>
    </location>
</feature>
<evidence type="ECO:0000313" key="2">
    <source>
        <dbReference type="EMBL" id="EMC97086.1"/>
    </source>
</evidence>
<protein>
    <submittedName>
        <fullName evidence="2">Uncharacterized protein</fullName>
    </submittedName>
</protein>
<gene>
    <name evidence="2" type="ORF">BAUCODRAFT_68131</name>
</gene>
<dbReference type="EMBL" id="KB445554">
    <property type="protein sequence ID" value="EMC97086.1"/>
    <property type="molecule type" value="Genomic_DNA"/>
</dbReference>
<keyword evidence="3" id="KW-1185">Reference proteome</keyword>
<dbReference type="Proteomes" id="UP000011761">
    <property type="component" value="Unassembled WGS sequence"/>
</dbReference>
<dbReference type="OrthoDB" id="4158258at2759"/>
<accession>M2MK71</accession>
<dbReference type="KEGG" id="bcom:BAUCODRAFT_68131"/>
<reference evidence="2 3" key="1">
    <citation type="journal article" date="2012" name="PLoS Pathog.">
        <title>Diverse lifestyles and strategies of plant pathogenesis encoded in the genomes of eighteen Dothideomycetes fungi.</title>
        <authorList>
            <person name="Ohm R.A."/>
            <person name="Feau N."/>
            <person name="Henrissat B."/>
            <person name="Schoch C.L."/>
            <person name="Horwitz B.A."/>
            <person name="Barry K.W."/>
            <person name="Condon B.J."/>
            <person name="Copeland A.C."/>
            <person name="Dhillon B."/>
            <person name="Glaser F."/>
            <person name="Hesse C.N."/>
            <person name="Kosti I."/>
            <person name="LaButti K."/>
            <person name="Lindquist E.A."/>
            <person name="Lucas S."/>
            <person name="Salamov A.A."/>
            <person name="Bradshaw R.E."/>
            <person name="Ciuffetti L."/>
            <person name="Hamelin R.C."/>
            <person name="Kema G.H.J."/>
            <person name="Lawrence C."/>
            <person name="Scott J.A."/>
            <person name="Spatafora J.W."/>
            <person name="Turgeon B.G."/>
            <person name="de Wit P.J.G.M."/>
            <person name="Zhong S."/>
            <person name="Goodwin S.B."/>
            <person name="Grigoriev I.V."/>
        </authorList>
    </citation>
    <scope>NUCLEOTIDE SEQUENCE [LARGE SCALE GENOMIC DNA]</scope>
    <source>
        <strain evidence="2 3">UAMH 10762</strain>
    </source>
</reference>
<dbReference type="AlphaFoldDB" id="M2MK71"/>
<proteinExistence type="predicted"/>
<sequence>MGSTNPSTPASRKSSISGIQTRSDGCPFSPGIVFERSASVSPRSDDDLIFVAVRVASKFQQEVKDGRDELPSRQDHRQTPPKRSLFKRWATRFASVQDDCEYKAIKIPRHVYKQHFARDAERNYVGTEPERDWTEEDLMREFGFYQDVPLGAMHC</sequence>
<feature type="region of interest" description="Disordered" evidence="1">
    <location>
        <begin position="1"/>
        <end position="26"/>
    </location>
</feature>
<dbReference type="HOGENOM" id="CLU_1695154_0_0_1"/>
<evidence type="ECO:0000256" key="1">
    <source>
        <dbReference type="SAM" id="MobiDB-lite"/>
    </source>
</evidence>
<dbReference type="RefSeq" id="XP_007675405.1">
    <property type="nucleotide sequence ID" value="XM_007677215.1"/>
</dbReference>
<organism evidence="2 3">
    <name type="scientific">Baudoinia panamericana (strain UAMH 10762)</name>
    <name type="common">Angels' share fungus</name>
    <name type="synonym">Baudoinia compniacensis (strain UAMH 10762)</name>
    <dbReference type="NCBI Taxonomy" id="717646"/>
    <lineage>
        <taxon>Eukaryota</taxon>
        <taxon>Fungi</taxon>
        <taxon>Dikarya</taxon>
        <taxon>Ascomycota</taxon>
        <taxon>Pezizomycotina</taxon>
        <taxon>Dothideomycetes</taxon>
        <taxon>Dothideomycetidae</taxon>
        <taxon>Mycosphaerellales</taxon>
        <taxon>Teratosphaeriaceae</taxon>
        <taxon>Baudoinia</taxon>
    </lineage>
</organism>